<dbReference type="AlphaFoldDB" id="A0A644WI40"/>
<organism evidence="1">
    <name type="scientific">bioreactor metagenome</name>
    <dbReference type="NCBI Taxonomy" id="1076179"/>
    <lineage>
        <taxon>unclassified sequences</taxon>
        <taxon>metagenomes</taxon>
        <taxon>ecological metagenomes</taxon>
    </lineage>
</organism>
<accession>A0A644WI40</accession>
<sequence>MKLPEIIADKKTGAEFQPLGCIYMRVVTESQLEDQSLKKQIDRIGFIRGTMVYIPVF</sequence>
<evidence type="ECO:0000313" key="1">
    <source>
        <dbReference type="EMBL" id="MPM03259.1"/>
    </source>
</evidence>
<dbReference type="EMBL" id="VSSQ01000938">
    <property type="protein sequence ID" value="MPM03259.1"/>
    <property type="molecule type" value="Genomic_DNA"/>
</dbReference>
<name>A0A644WI40_9ZZZZ</name>
<comment type="caution">
    <text evidence="1">The sequence shown here is derived from an EMBL/GenBank/DDBJ whole genome shotgun (WGS) entry which is preliminary data.</text>
</comment>
<reference evidence="1" key="1">
    <citation type="submission" date="2019-08" db="EMBL/GenBank/DDBJ databases">
        <authorList>
            <person name="Kucharzyk K."/>
            <person name="Murdoch R.W."/>
            <person name="Higgins S."/>
            <person name="Loffler F."/>
        </authorList>
    </citation>
    <scope>NUCLEOTIDE SEQUENCE</scope>
</reference>
<proteinExistence type="predicted"/>
<protein>
    <submittedName>
        <fullName evidence="1">Uncharacterized protein</fullName>
    </submittedName>
</protein>
<gene>
    <name evidence="1" type="ORF">SDC9_49524</name>
</gene>